<dbReference type="GO" id="GO:0003735">
    <property type="term" value="F:structural constituent of ribosome"/>
    <property type="evidence" value="ECO:0007669"/>
    <property type="project" value="InterPro"/>
</dbReference>
<protein>
    <submittedName>
        <fullName evidence="1">Predicted protein</fullName>
    </submittedName>
</protein>
<keyword evidence="2" id="KW-1185">Reference proteome</keyword>
<dbReference type="Pfam" id="PF16053">
    <property type="entry name" value="MRP-S34"/>
    <property type="match status" value="1"/>
</dbReference>
<proteinExistence type="predicted"/>
<reference evidence="1 2" key="1">
    <citation type="journal article" date="2009" name="Science">
        <title>Green evolution and dynamic adaptations revealed by genomes of the marine picoeukaryotes Micromonas.</title>
        <authorList>
            <person name="Worden A.Z."/>
            <person name="Lee J.H."/>
            <person name="Mock T."/>
            <person name="Rouze P."/>
            <person name="Simmons M.P."/>
            <person name="Aerts A.L."/>
            <person name="Allen A.E."/>
            <person name="Cuvelier M.L."/>
            <person name="Derelle E."/>
            <person name="Everett M.V."/>
            <person name="Foulon E."/>
            <person name="Grimwood J."/>
            <person name="Gundlach H."/>
            <person name="Henrissat B."/>
            <person name="Napoli C."/>
            <person name="McDonald S.M."/>
            <person name="Parker M.S."/>
            <person name="Rombauts S."/>
            <person name="Salamov A."/>
            <person name="Von Dassow P."/>
            <person name="Badger J.H."/>
            <person name="Coutinho P.M."/>
            <person name="Demir E."/>
            <person name="Dubchak I."/>
            <person name="Gentemann C."/>
            <person name="Eikrem W."/>
            <person name="Gready J.E."/>
            <person name="John U."/>
            <person name="Lanier W."/>
            <person name="Lindquist E.A."/>
            <person name="Lucas S."/>
            <person name="Mayer K.F."/>
            <person name="Moreau H."/>
            <person name="Not F."/>
            <person name="Otillar R."/>
            <person name="Panaud O."/>
            <person name="Pangilinan J."/>
            <person name="Paulsen I."/>
            <person name="Piegu B."/>
            <person name="Poliakov A."/>
            <person name="Robbens S."/>
            <person name="Schmutz J."/>
            <person name="Toulza E."/>
            <person name="Wyss T."/>
            <person name="Zelensky A."/>
            <person name="Zhou K."/>
            <person name="Armbrust E.V."/>
            <person name="Bhattacharya D."/>
            <person name="Goodenough U.W."/>
            <person name="Van de Peer Y."/>
            <person name="Grigoriev I.V."/>
        </authorList>
    </citation>
    <scope>NUCLEOTIDE SEQUENCE [LARGE SCALE GENOMIC DNA]</scope>
    <source>
        <strain evidence="1 2">CCMP1545</strain>
    </source>
</reference>
<dbReference type="PANTHER" id="PTHR28589:SF1">
    <property type="entry name" value="SMALL RIBOSOMAL SUBUNIT PROTEIN MS34"/>
    <property type="match status" value="1"/>
</dbReference>
<evidence type="ECO:0000313" key="1">
    <source>
        <dbReference type="EMBL" id="EEH60312.1"/>
    </source>
</evidence>
<dbReference type="KEGG" id="mpp:MICPUCDRAFT_50418"/>
<dbReference type="GO" id="GO:0005739">
    <property type="term" value="C:mitochondrion"/>
    <property type="evidence" value="ECO:0007669"/>
    <property type="project" value="InterPro"/>
</dbReference>
<dbReference type="AlphaFoldDB" id="C1MI33"/>
<dbReference type="GeneID" id="9681164"/>
<dbReference type="RefSeq" id="XP_003055060.1">
    <property type="nucleotide sequence ID" value="XM_003055014.1"/>
</dbReference>
<accession>C1MI33</accession>
<dbReference type="Proteomes" id="UP000001876">
    <property type="component" value="Unassembled WGS sequence"/>
</dbReference>
<dbReference type="EMBL" id="GG663735">
    <property type="protein sequence ID" value="EEH60312.1"/>
    <property type="molecule type" value="Genomic_DNA"/>
</dbReference>
<name>C1MI33_MICPC</name>
<dbReference type="InterPro" id="IPR032053">
    <property type="entry name" value="Ribosomal_mS34"/>
</dbReference>
<gene>
    <name evidence="1" type="ORF">MICPUCDRAFT_50418</name>
</gene>
<organism evidence="2">
    <name type="scientific">Micromonas pusilla (strain CCMP1545)</name>
    <name type="common">Picoplanktonic green alga</name>
    <dbReference type="NCBI Taxonomy" id="564608"/>
    <lineage>
        <taxon>Eukaryota</taxon>
        <taxon>Viridiplantae</taxon>
        <taxon>Chlorophyta</taxon>
        <taxon>Mamiellophyceae</taxon>
        <taxon>Mamiellales</taxon>
        <taxon>Mamiellaceae</taxon>
        <taxon>Micromonas</taxon>
    </lineage>
</organism>
<evidence type="ECO:0000313" key="2">
    <source>
        <dbReference type="Proteomes" id="UP000001876"/>
    </source>
</evidence>
<dbReference type="PANTHER" id="PTHR28589">
    <property type="entry name" value="28S RIBOSOMAL PROTEIN S34, MITOCHONDRIAL"/>
    <property type="match status" value="1"/>
</dbReference>
<sequence length="75" mass="8703">MVKTLPDWGVGAKVAKGKWKHCGAENSFWTITRVRPRTSRSGKVWGNLTWKGEEKEDKLDVRIPHATRTTSRRRR</sequence>